<proteinExistence type="predicted"/>
<dbReference type="PANTHER" id="PTHR23084">
    <property type="entry name" value="PHOSPHATIDYLINOSITOL-4-PHOSPHATE 5-KINASE RELATED"/>
    <property type="match status" value="1"/>
</dbReference>
<accession>A0A2U7UES4</accession>
<dbReference type="SUPFAM" id="SSF81383">
    <property type="entry name" value="F-box domain"/>
    <property type="match status" value="1"/>
</dbReference>
<gene>
    <name evidence="2" type="ORF">pmac_cds_167</name>
</gene>
<name>A0A2U7UES4_9VIRU</name>
<evidence type="ECO:0000259" key="1">
    <source>
        <dbReference type="PROSITE" id="PS50181"/>
    </source>
</evidence>
<dbReference type="SUPFAM" id="SSF141571">
    <property type="entry name" value="Pentapeptide repeat-like"/>
    <property type="match status" value="1"/>
</dbReference>
<dbReference type="InterPro" id="IPR001810">
    <property type="entry name" value="F-box_dom"/>
</dbReference>
<reference evidence="2" key="1">
    <citation type="journal article" date="2018" name="Nat. Commun.">
        <title>Diversity and evolution of the emerging Pandoraviridae family.</title>
        <authorList>
            <person name="Legendre M."/>
            <person name="Fabre E."/>
            <person name="Poirot O."/>
            <person name="Jeudy S."/>
            <person name="Lartigue A."/>
            <person name="Alempic J.M."/>
            <person name="Beucher L."/>
            <person name="Philippe N."/>
            <person name="Bertaux L."/>
            <person name="Christo-Foroux E."/>
            <person name="Labadie K."/>
            <person name="Coute Y."/>
            <person name="Abergel C."/>
            <person name="Claverie J.M."/>
        </authorList>
    </citation>
    <scope>NUCLEOTIDE SEQUENCE [LARGE SCALE GENOMIC DNA]</scope>
    <source>
        <strain evidence="2">Macleodensis</strain>
    </source>
</reference>
<dbReference type="RefSeq" id="YP_009480851.1">
    <property type="nucleotide sequence ID" value="NC_037665.1"/>
</dbReference>
<dbReference type="GeneID" id="36841310"/>
<dbReference type="Pfam" id="PF12937">
    <property type="entry name" value="F-box-like"/>
    <property type="match status" value="1"/>
</dbReference>
<organism evidence="2">
    <name type="scientific">Pandoravirus macleodensis</name>
    <dbReference type="NCBI Taxonomy" id="2107707"/>
    <lineage>
        <taxon>Viruses</taxon>
        <taxon>Pandoravirus</taxon>
    </lineage>
</organism>
<dbReference type="PANTHER" id="PTHR23084:SF238">
    <property type="entry name" value="PROTEIN TIC 100"/>
    <property type="match status" value="1"/>
</dbReference>
<dbReference type="Proteomes" id="UP000249758">
    <property type="component" value="Segment"/>
</dbReference>
<dbReference type="KEGG" id="vg:36841310"/>
<dbReference type="EMBL" id="MG011691">
    <property type="protein sequence ID" value="AVK76855.1"/>
    <property type="molecule type" value="Genomic_DNA"/>
</dbReference>
<feature type="domain" description="F-box" evidence="1">
    <location>
        <begin position="7"/>
        <end position="53"/>
    </location>
</feature>
<protein>
    <submittedName>
        <fullName evidence="2">F-box domain containing protein</fullName>
    </submittedName>
</protein>
<dbReference type="SUPFAM" id="SSF82185">
    <property type="entry name" value="Histone H3 K4-specific methyltransferase SET7/9 N-terminal domain"/>
    <property type="match status" value="1"/>
</dbReference>
<dbReference type="InterPro" id="IPR036047">
    <property type="entry name" value="F-box-like_dom_sf"/>
</dbReference>
<dbReference type="PROSITE" id="PS50181">
    <property type="entry name" value="FBOX"/>
    <property type="match status" value="1"/>
</dbReference>
<dbReference type="Gene3D" id="2.160.20.80">
    <property type="entry name" value="E3 ubiquitin-protein ligase SopA"/>
    <property type="match status" value="1"/>
</dbReference>
<dbReference type="Gene3D" id="1.20.1280.50">
    <property type="match status" value="1"/>
</dbReference>
<evidence type="ECO:0000313" key="2">
    <source>
        <dbReference type="EMBL" id="AVK76855.1"/>
    </source>
</evidence>
<sequence>MTTTQMAMCLDEMPVEMLAHIFSYLAGPSLALVGATCRAFYQASIDDRLWMGVYRRDFSCDGPPCEHVDYAQHGKTMRWLYAMRAVPTGRAWKDPVTRRQCARISSHDSGALWSGEFSIGIDPTAPEAARRPALLLDGYGAHVSASGEIREGMWRLGAFVGPGRSYCPRKTTDDDDVTVYCPSFTDNAGNGRGSIRLGSDLYEGGIANDTMHGFGYYKATDRCDDIWGEWANGKVHGRAFFTNSSCTFSGQTADRKHDSSIVPASGVKRTHDGSLIEGRWDVQCRPIWQIERHASCIVRSNGAGAIRIVHCESPTTSGQSVCARSHTTITVDGNYTRTDDRRTGGVAASCTHNWRFLFVAVPDTCDDPCLAGRRFFIGQDTGAGWMPTDDRGAICAPRDPSTSQSHAFYRYLASADCLLPRKDVDAARAAMDNGKVDTEAVPTDVALSGALGLPFGRVVSTDLNGQPLIRCFLTGTTLPAAECVVMSSGRAYGRAVCALWRGHPHWGRTDPETGERVDRPRVEISWRTWMIDVEPRLLSCAITRALESTPSDDSRVASDVVRYELTTLTGHLFAARQRSLRDALEAITQTSSVRQEDLLIRDFDGLAVADIEFRHPEWDPRGPWRLGTPDRTLLPEDTTIGDHERDSHDHRESGFLNDLLDTHGIIRLALVAQSFMGTQLDGVFFLGHTFGAASFVGARLSDCLFVDCHFTEDVFAAASIARCRLITCTMQDGSRVDSRVLSNDRHGTHSPL</sequence>